<dbReference type="RefSeq" id="WP_386754746.1">
    <property type="nucleotide sequence ID" value="NZ_JBHSNM010000002.1"/>
</dbReference>
<protein>
    <submittedName>
        <fullName evidence="2">Uncharacterized protein</fullName>
    </submittedName>
</protein>
<dbReference type="EMBL" id="JBHSNM010000002">
    <property type="protein sequence ID" value="MFC5570379.1"/>
    <property type="molecule type" value="Genomic_DNA"/>
</dbReference>
<keyword evidence="1" id="KW-1133">Transmembrane helix</keyword>
<name>A0ABW0SNR8_9GAMM</name>
<keyword evidence="3" id="KW-1185">Reference proteome</keyword>
<organism evidence="2 3">
    <name type="scientific">Lysobacter yangpyeongensis</name>
    <dbReference type="NCBI Taxonomy" id="346182"/>
    <lineage>
        <taxon>Bacteria</taxon>
        <taxon>Pseudomonadati</taxon>
        <taxon>Pseudomonadota</taxon>
        <taxon>Gammaproteobacteria</taxon>
        <taxon>Lysobacterales</taxon>
        <taxon>Lysobacteraceae</taxon>
        <taxon>Lysobacter</taxon>
    </lineage>
</organism>
<evidence type="ECO:0000313" key="2">
    <source>
        <dbReference type="EMBL" id="MFC5570379.1"/>
    </source>
</evidence>
<reference evidence="3" key="1">
    <citation type="journal article" date="2019" name="Int. J. Syst. Evol. Microbiol.">
        <title>The Global Catalogue of Microorganisms (GCM) 10K type strain sequencing project: providing services to taxonomists for standard genome sequencing and annotation.</title>
        <authorList>
            <consortium name="The Broad Institute Genomics Platform"/>
            <consortium name="The Broad Institute Genome Sequencing Center for Infectious Disease"/>
            <person name="Wu L."/>
            <person name="Ma J."/>
        </authorList>
    </citation>
    <scope>NUCLEOTIDE SEQUENCE [LARGE SCALE GENOMIC DNA]</scope>
    <source>
        <strain evidence="3">KACC 11407</strain>
    </source>
</reference>
<gene>
    <name evidence="2" type="ORF">ACFPN1_09950</name>
</gene>
<feature type="transmembrane region" description="Helical" evidence="1">
    <location>
        <begin position="79"/>
        <end position="100"/>
    </location>
</feature>
<accession>A0ABW0SNR8</accession>
<dbReference type="InterPro" id="IPR036188">
    <property type="entry name" value="FAD/NAD-bd_sf"/>
</dbReference>
<proteinExistence type="predicted"/>
<sequence>MVDDALHGPPREAALQAAMARHRDRGLRRFRRFIYRFNTPVMKHPFDNPRNNWQVEQAVISMLAGDVFDNPRVLWRLRLFRVIYALTALQLAPAALRGWLRRRRAARETFNGDTLQQGNP</sequence>
<evidence type="ECO:0000313" key="3">
    <source>
        <dbReference type="Proteomes" id="UP001596036"/>
    </source>
</evidence>
<evidence type="ECO:0000256" key="1">
    <source>
        <dbReference type="SAM" id="Phobius"/>
    </source>
</evidence>
<dbReference type="Gene3D" id="3.50.50.60">
    <property type="entry name" value="FAD/NAD(P)-binding domain"/>
    <property type="match status" value="1"/>
</dbReference>
<dbReference type="Proteomes" id="UP001596036">
    <property type="component" value="Unassembled WGS sequence"/>
</dbReference>
<comment type="caution">
    <text evidence="2">The sequence shown here is derived from an EMBL/GenBank/DDBJ whole genome shotgun (WGS) entry which is preliminary data.</text>
</comment>
<keyword evidence="1" id="KW-0472">Membrane</keyword>
<keyword evidence="1" id="KW-0812">Transmembrane</keyword>